<reference evidence="2 3" key="1">
    <citation type="submission" date="2019-09" db="EMBL/GenBank/DDBJ databases">
        <title>Draft genome sequence of the thermophilic Saccharopolyspora hirsuta VKM Ac-666T.</title>
        <authorList>
            <person name="Lobastova T.G."/>
            <person name="Fokina V."/>
            <person name="Bragin E.Y."/>
            <person name="Shtratnikova V.Y."/>
            <person name="Starodumova I.P."/>
            <person name="Tarlachkov S.V."/>
            <person name="Donova M.V."/>
        </authorList>
    </citation>
    <scope>NUCLEOTIDE SEQUENCE [LARGE SCALE GENOMIC DNA]</scope>
    <source>
        <strain evidence="2 3">VKM Ac-666</strain>
    </source>
</reference>
<organism evidence="2 3">
    <name type="scientific">Saccharopolyspora hirsuta</name>
    <dbReference type="NCBI Taxonomy" id="1837"/>
    <lineage>
        <taxon>Bacteria</taxon>
        <taxon>Bacillati</taxon>
        <taxon>Actinomycetota</taxon>
        <taxon>Actinomycetes</taxon>
        <taxon>Pseudonocardiales</taxon>
        <taxon>Pseudonocardiaceae</taxon>
        <taxon>Saccharopolyspora</taxon>
    </lineage>
</organism>
<protein>
    <submittedName>
        <fullName evidence="2">SseB family protein</fullName>
    </submittedName>
</protein>
<dbReference type="OrthoDB" id="3694630at2"/>
<comment type="caution">
    <text evidence="2">The sequence shown here is derived from an EMBL/GenBank/DDBJ whole genome shotgun (WGS) entry which is preliminary data.</text>
</comment>
<evidence type="ECO:0000313" key="2">
    <source>
        <dbReference type="EMBL" id="KAA5832594.1"/>
    </source>
</evidence>
<name>A0A5M7BZB7_SACHI</name>
<dbReference type="Proteomes" id="UP000323946">
    <property type="component" value="Unassembled WGS sequence"/>
</dbReference>
<proteinExistence type="predicted"/>
<sequence>MTLAHPRPGIGFPRSEGVLRLSGVLFTPPAPAVDLVDALHSFRTDRCSLEQLAGVLRDTALFVPVSDEDGGVALVTAREGELGWLGAFTSLPRMAEFYRASGRGSDVVRYAELTGAELLDQCLPALPEGTGLVVDAGSEHSTALGPVAGLVPDEIALTEGGN</sequence>
<evidence type="ECO:0000259" key="1">
    <source>
        <dbReference type="Pfam" id="PF07179"/>
    </source>
</evidence>
<dbReference type="AlphaFoldDB" id="A0A5M7BZB7"/>
<dbReference type="Pfam" id="PF07179">
    <property type="entry name" value="SseB"/>
    <property type="match status" value="1"/>
</dbReference>
<keyword evidence="3" id="KW-1185">Reference proteome</keyword>
<evidence type="ECO:0000313" key="3">
    <source>
        <dbReference type="Proteomes" id="UP000323946"/>
    </source>
</evidence>
<gene>
    <name evidence="2" type="ORF">F1721_16460</name>
</gene>
<accession>A0A5M7BZB7</accession>
<dbReference type="EMBL" id="VWPH01000007">
    <property type="protein sequence ID" value="KAA5832594.1"/>
    <property type="molecule type" value="Genomic_DNA"/>
</dbReference>
<feature type="domain" description="SseB protein N-terminal" evidence="1">
    <location>
        <begin position="35"/>
        <end position="146"/>
    </location>
</feature>
<dbReference type="InterPro" id="IPR009839">
    <property type="entry name" value="SseB_N"/>
</dbReference>